<dbReference type="Gene3D" id="3.30.160.60">
    <property type="entry name" value="Classic Zinc Finger"/>
    <property type="match status" value="1"/>
</dbReference>
<feature type="compositionally biased region" description="Polar residues" evidence="8">
    <location>
        <begin position="362"/>
        <end position="371"/>
    </location>
</feature>
<protein>
    <recommendedName>
        <fullName evidence="9">C2H2-type domain-containing protein</fullName>
    </recommendedName>
</protein>
<dbReference type="PANTHER" id="PTHR45988">
    <property type="entry name" value="C2H2 TYPE ZINC FINGER TRANSCRIPTION FACTOR FAMILY-RELATED"/>
    <property type="match status" value="1"/>
</dbReference>
<reference evidence="10 11" key="2">
    <citation type="submission" date="2024-10" db="EMBL/GenBank/DDBJ databases">
        <authorList>
            <person name="Ryan C."/>
        </authorList>
    </citation>
    <scope>NUCLEOTIDE SEQUENCE [LARGE SCALE GENOMIC DNA]</scope>
</reference>
<dbReference type="Proteomes" id="UP001497457">
    <property type="component" value="Chromosome 23rd"/>
</dbReference>
<keyword evidence="4" id="KW-0862">Zinc</keyword>
<dbReference type="InterPro" id="IPR036236">
    <property type="entry name" value="Znf_C2H2_sf"/>
</dbReference>
<dbReference type="AlphaFoldDB" id="A0ABC9AXW9"/>
<evidence type="ECO:0000256" key="2">
    <source>
        <dbReference type="ARBA" id="ARBA00022737"/>
    </source>
</evidence>
<evidence type="ECO:0000256" key="4">
    <source>
        <dbReference type="ARBA" id="ARBA00022833"/>
    </source>
</evidence>
<evidence type="ECO:0000256" key="5">
    <source>
        <dbReference type="ARBA" id="ARBA00023015"/>
    </source>
</evidence>
<dbReference type="InterPro" id="IPR044653">
    <property type="entry name" value="AZF1/2/3-like"/>
</dbReference>
<keyword evidence="2" id="KW-0677">Repeat</keyword>
<evidence type="ECO:0000256" key="8">
    <source>
        <dbReference type="SAM" id="MobiDB-lite"/>
    </source>
</evidence>
<reference evidence="11" key="1">
    <citation type="submission" date="2024-06" db="EMBL/GenBank/DDBJ databases">
        <authorList>
            <person name="Ryan C."/>
        </authorList>
    </citation>
    <scope>NUCLEOTIDE SEQUENCE [LARGE SCALE GENOMIC DNA]</scope>
</reference>
<keyword evidence="11" id="KW-1185">Reference proteome</keyword>
<feature type="region of interest" description="Disordered" evidence="8">
    <location>
        <begin position="362"/>
        <end position="386"/>
    </location>
</feature>
<sequence length="386" mass="40337">MGMEDSSSSPPPRRLRPPPDDDLEEGQFVPAASHSSDTDDDEAPAPPPQRARRRLTLEEVLALGRGDDLPSPTPSSESDRTISDDSNLLSPASVFRTQPPPKRAVVAQAALDGAWATTGKRGWAGGKPAPAAAPRATLILNDQSSASHSNVSSDSGSAHAALVIHQQPPFVAEQAPLLLHLHQPAPATPSPPASPQHPRREYTCKECGRSFPTNQALGGHAAGHRNRQREAEAAAAAAGMVPEGEDSAAFLAALRRARGGREEAPHECRKCGKVFATGVALGGHMRVHYTGPPIVPARKNKRRRLALLMPVGDDAGATPPPPLGISLALSIKTEAEAPSTPAAPAGGVRVVRLFGIDISPQVQQAPSSEQQCFGKAEDFSSAGGQQ</sequence>
<evidence type="ECO:0000313" key="11">
    <source>
        <dbReference type="Proteomes" id="UP001497457"/>
    </source>
</evidence>
<evidence type="ECO:0000259" key="9">
    <source>
        <dbReference type="PROSITE" id="PS50157"/>
    </source>
</evidence>
<evidence type="ECO:0000256" key="7">
    <source>
        <dbReference type="PROSITE-ProRule" id="PRU00042"/>
    </source>
</evidence>
<gene>
    <name evidence="10" type="ORF">URODEC1_LOCUS59913</name>
</gene>
<feature type="domain" description="C2H2-type" evidence="9">
    <location>
        <begin position="266"/>
        <end position="293"/>
    </location>
</feature>
<evidence type="ECO:0000256" key="3">
    <source>
        <dbReference type="ARBA" id="ARBA00022771"/>
    </source>
</evidence>
<name>A0ABC9AXW9_9POAL</name>
<proteinExistence type="predicted"/>
<feature type="region of interest" description="Disordered" evidence="8">
    <location>
        <begin position="1"/>
        <end position="101"/>
    </location>
</feature>
<dbReference type="PROSITE" id="PS50157">
    <property type="entry name" value="ZINC_FINGER_C2H2_2"/>
    <property type="match status" value="2"/>
</dbReference>
<dbReference type="PROSITE" id="PS00028">
    <property type="entry name" value="ZINC_FINGER_C2H2_1"/>
    <property type="match status" value="2"/>
</dbReference>
<feature type="region of interest" description="Disordered" evidence="8">
    <location>
        <begin position="182"/>
        <end position="201"/>
    </location>
</feature>
<accession>A0ABC9AXW9</accession>
<feature type="compositionally biased region" description="Pro residues" evidence="8">
    <location>
        <begin position="186"/>
        <end position="195"/>
    </location>
</feature>
<keyword evidence="1" id="KW-0479">Metal-binding</keyword>
<dbReference type="InterPro" id="IPR013087">
    <property type="entry name" value="Znf_C2H2_type"/>
</dbReference>
<keyword evidence="3 7" id="KW-0863">Zinc-finger</keyword>
<dbReference type="PANTHER" id="PTHR45988:SF30">
    <property type="entry name" value="C2H2-TYPE DOMAIN-CONTAINING PROTEIN"/>
    <property type="match status" value="1"/>
</dbReference>
<dbReference type="Pfam" id="PF13912">
    <property type="entry name" value="zf-C2H2_6"/>
    <property type="match status" value="2"/>
</dbReference>
<keyword evidence="5" id="KW-0805">Transcription regulation</keyword>
<organism evidence="10 11">
    <name type="scientific">Urochloa decumbens</name>
    <dbReference type="NCBI Taxonomy" id="240449"/>
    <lineage>
        <taxon>Eukaryota</taxon>
        <taxon>Viridiplantae</taxon>
        <taxon>Streptophyta</taxon>
        <taxon>Embryophyta</taxon>
        <taxon>Tracheophyta</taxon>
        <taxon>Spermatophyta</taxon>
        <taxon>Magnoliopsida</taxon>
        <taxon>Liliopsida</taxon>
        <taxon>Poales</taxon>
        <taxon>Poaceae</taxon>
        <taxon>PACMAD clade</taxon>
        <taxon>Panicoideae</taxon>
        <taxon>Panicodae</taxon>
        <taxon>Paniceae</taxon>
        <taxon>Melinidinae</taxon>
        <taxon>Urochloa</taxon>
    </lineage>
</organism>
<evidence type="ECO:0000256" key="1">
    <source>
        <dbReference type="ARBA" id="ARBA00022723"/>
    </source>
</evidence>
<dbReference type="SMART" id="SM00355">
    <property type="entry name" value="ZnF_C2H2"/>
    <property type="match status" value="2"/>
</dbReference>
<dbReference type="EMBL" id="OZ075133">
    <property type="protein sequence ID" value="CAL4989778.1"/>
    <property type="molecule type" value="Genomic_DNA"/>
</dbReference>
<keyword evidence="6" id="KW-0804">Transcription</keyword>
<feature type="domain" description="C2H2-type" evidence="9">
    <location>
        <begin position="202"/>
        <end position="229"/>
    </location>
</feature>
<evidence type="ECO:0000313" key="10">
    <source>
        <dbReference type="EMBL" id="CAL4989778.1"/>
    </source>
</evidence>
<dbReference type="GO" id="GO:0008270">
    <property type="term" value="F:zinc ion binding"/>
    <property type="evidence" value="ECO:0007669"/>
    <property type="project" value="UniProtKB-KW"/>
</dbReference>
<evidence type="ECO:0000256" key="6">
    <source>
        <dbReference type="ARBA" id="ARBA00023163"/>
    </source>
</evidence>
<dbReference type="SUPFAM" id="SSF57667">
    <property type="entry name" value="beta-beta-alpha zinc fingers"/>
    <property type="match status" value="1"/>
</dbReference>